<protein>
    <submittedName>
        <fullName evidence="2">Uncharacterized protein</fullName>
    </submittedName>
</protein>
<dbReference type="AlphaFoldDB" id="A0A5B7I4H6"/>
<keyword evidence="1" id="KW-0812">Transmembrane</keyword>
<name>A0A5B7I4H6_PORTR</name>
<comment type="caution">
    <text evidence="2">The sequence shown here is derived from an EMBL/GenBank/DDBJ whole genome shotgun (WGS) entry which is preliminary data.</text>
</comment>
<reference evidence="2 3" key="1">
    <citation type="submission" date="2019-05" db="EMBL/GenBank/DDBJ databases">
        <title>Another draft genome of Portunus trituberculatus and its Hox gene families provides insights of decapod evolution.</title>
        <authorList>
            <person name="Jeong J.-H."/>
            <person name="Song I."/>
            <person name="Kim S."/>
            <person name="Choi T."/>
            <person name="Kim D."/>
            <person name="Ryu S."/>
            <person name="Kim W."/>
        </authorList>
    </citation>
    <scope>NUCLEOTIDE SEQUENCE [LARGE SCALE GENOMIC DNA]</scope>
    <source>
        <tissue evidence="2">Muscle</tissue>
    </source>
</reference>
<proteinExistence type="predicted"/>
<feature type="transmembrane region" description="Helical" evidence="1">
    <location>
        <begin position="20"/>
        <end position="38"/>
    </location>
</feature>
<evidence type="ECO:0000256" key="1">
    <source>
        <dbReference type="SAM" id="Phobius"/>
    </source>
</evidence>
<keyword evidence="3" id="KW-1185">Reference proteome</keyword>
<gene>
    <name evidence="2" type="ORF">E2C01_070767</name>
</gene>
<keyword evidence="1" id="KW-0472">Membrane</keyword>
<keyword evidence="1" id="KW-1133">Transmembrane helix</keyword>
<evidence type="ECO:0000313" key="3">
    <source>
        <dbReference type="Proteomes" id="UP000324222"/>
    </source>
</evidence>
<evidence type="ECO:0000313" key="2">
    <source>
        <dbReference type="EMBL" id="MPC76357.1"/>
    </source>
</evidence>
<dbReference type="EMBL" id="VSRR010043170">
    <property type="protein sequence ID" value="MPC76357.1"/>
    <property type="molecule type" value="Genomic_DNA"/>
</dbReference>
<accession>A0A5B7I4H6</accession>
<organism evidence="2 3">
    <name type="scientific">Portunus trituberculatus</name>
    <name type="common">Swimming crab</name>
    <name type="synonym">Neptunus trituberculatus</name>
    <dbReference type="NCBI Taxonomy" id="210409"/>
    <lineage>
        <taxon>Eukaryota</taxon>
        <taxon>Metazoa</taxon>
        <taxon>Ecdysozoa</taxon>
        <taxon>Arthropoda</taxon>
        <taxon>Crustacea</taxon>
        <taxon>Multicrustacea</taxon>
        <taxon>Malacostraca</taxon>
        <taxon>Eumalacostraca</taxon>
        <taxon>Eucarida</taxon>
        <taxon>Decapoda</taxon>
        <taxon>Pleocyemata</taxon>
        <taxon>Brachyura</taxon>
        <taxon>Eubrachyura</taxon>
        <taxon>Portunoidea</taxon>
        <taxon>Portunidae</taxon>
        <taxon>Portuninae</taxon>
        <taxon>Portunus</taxon>
    </lineage>
</organism>
<dbReference type="Proteomes" id="UP000324222">
    <property type="component" value="Unassembled WGS sequence"/>
</dbReference>
<sequence length="69" mass="7426">MVLKRSTREGGNTYPEPKSSLSIIINVIITIVITTGGVKSLGGRFQALLSARKSISLRHILVYEGPVTS</sequence>